<feature type="non-terminal residue" evidence="2">
    <location>
        <position position="263"/>
    </location>
</feature>
<reference evidence="2 3" key="1">
    <citation type="journal article" date="2012" name="Proc. Natl. Acad. Sci. U.S.A.">
        <title>Antigenic diversity is generated by distinct evolutionary mechanisms in African trypanosome species.</title>
        <authorList>
            <person name="Jackson A.P."/>
            <person name="Berry A."/>
            <person name="Aslett M."/>
            <person name="Allison H.C."/>
            <person name="Burton P."/>
            <person name="Vavrova-Anderson J."/>
            <person name="Brown R."/>
            <person name="Browne H."/>
            <person name="Corton N."/>
            <person name="Hauser H."/>
            <person name="Gamble J."/>
            <person name="Gilderthorp R."/>
            <person name="Marcello L."/>
            <person name="McQuillan J."/>
            <person name="Otto T.D."/>
            <person name="Quail M.A."/>
            <person name="Sanders M.J."/>
            <person name="van Tonder A."/>
            <person name="Ginger M.L."/>
            <person name="Field M.C."/>
            <person name="Barry J.D."/>
            <person name="Hertz-Fowler C."/>
            <person name="Berriman M."/>
        </authorList>
    </citation>
    <scope>NUCLEOTIDE SEQUENCE</scope>
    <source>
        <strain evidence="2 3">Y486</strain>
    </source>
</reference>
<evidence type="ECO:0000259" key="1">
    <source>
        <dbReference type="PROSITE" id="PS50878"/>
    </source>
</evidence>
<feature type="domain" description="Reverse transcriptase" evidence="1">
    <location>
        <begin position="1"/>
        <end position="172"/>
    </location>
</feature>
<dbReference type="AlphaFoldDB" id="F9WP29"/>
<organism evidence="2 3">
    <name type="scientific">Trypanosoma vivax (strain Y486)</name>
    <dbReference type="NCBI Taxonomy" id="1055687"/>
    <lineage>
        <taxon>Eukaryota</taxon>
        <taxon>Discoba</taxon>
        <taxon>Euglenozoa</taxon>
        <taxon>Kinetoplastea</taxon>
        <taxon>Metakinetoplastina</taxon>
        <taxon>Trypanosomatida</taxon>
        <taxon>Trypanosomatidae</taxon>
        <taxon>Trypanosoma</taxon>
        <taxon>Duttonella</taxon>
    </lineage>
</organism>
<dbReference type="PROSITE" id="PS50878">
    <property type="entry name" value="RT_POL"/>
    <property type="match status" value="1"/>
</dbReference>
<dbReference type="InterPro" id="IPR000477">
    <property type="entry name" value="RT_dom"/>
</dbReference>
<gene>
    <name evidence="2" type="ORF">TvY486_0019935</name>
</gene>
<protein>
    <recommendedName>
        <fullName evidence="1">Reverse transcriptase domain-containing protein</fullName>
    </recommendedName>
</protein>
<sequence>MQATGAVWLGEDGEKTAVVFIDYPRAFGSVDRSCNVKELLSFGVERPLVAWVAGFLQERAAQVRESDVLSEEIELTCGVPQGSVLGPPLFIVAADSLSRRLNGIPGLQHGLFAGGLTIVCASADLSEIQQTIQQGLDCTMNWSAECRMEVSAEKTEYTLFGARETNLLSLKVGETAIKEVRAPTLLCLTMQPRKGLSKHVMCMKAAANTRLMQLRQVASPEWCPDREKLRAFHLVLVQAKMCYGVAWLWLDTSLSDGERVERA</sequence>
<dbReference type="EMBL" id="CAEX01003138">
    <property type="protein sequence ID" value="CCD19303.1"/>
    <property type="molecule type" value="Genomic_DNA"/>
</dbReference>
<name>F9WP29_TRYVY</name>
<evidence type="ECO:0000313" key="2">
    <source>
        <dbReference type="EMBL" id="CCD19303.1"/>
    </source>
</evidence>
<dbReference type="Pfam" id="PF00078">
    <property type="entry name" value="RVT_1"/>
    <property type="match status" value="1"/>
</dbReference>
<dbReference type="Proteomes" id="UP000009027">
    <property type="component" value="Unassembled WGS sequence"/>
</dbReference>
<keyword evidence="3" id="KW-1185">Reference proteome</keyword>
<evidence type="ECO:0000313" key="3">
    <source>
        <dbReference type="Proteomes" id="UP000009027"/>
    </source>
</evidence>
<dbReference type="VEuPathDB" id="TriTrypDB:TvY486_0019935"/>
<dbReference type="PANTHER" id="PTHR33332">
    <property type="entry name" value="REVERSE TRANSCRIPTASE DOMAIN-CONTAINING PROTEIN"/>
    <property type="match status" value="1"/>
</dbReference>
<accession>F9WP29</accession>
<proteinExistence type="predicted"/>